<keyword evidence="2" id="KW-1185">Reference proteome</keyword>
<dbReference type="AlphaFoldDB" id="A0A3M7T848"/>
<organism evidence="1 2">
    <name type="scientific">Brachionus plicatilis</name>
    <name type="common">Marine rotifer</name>
    <name type="synonym">Brachionus muelleri</name>
    <dbReference type="NCBI Taxonomy" id="10195"/>
    <lineage>
        <taxon>Eukaryota</taxon>
        <taxon>Metazoa</taxon>
        <taxon>Spiralia</taxon>
        <taxon>Gnathifera</taxon>
        <taxon>Rotifera</taxon>
        <taxon>Eurotatoria</taxon>
        <taxon>Monogononta</taxon>
        <taxon>Pseudotrocha</taxon>
        <taxon>Ploima</taxon>
        <taxon>Brachionidae</taxon>
        <taxon>Brachionus</taxon>
    </lineage>
</organism>
<evidence type="ECO:0000313" key="1">
    <source>
        <dbReference type="EMBL" id="RNA44000.1"/>
    </source>
</evidence>
<gene>
    <name evidence="1" type="ORF">BpHYR1_050807</name>
</gene>
<dbReference type="Proteomes" id="UP000276133">
    <property type="component" value="Unassembled WGS sequence"/>
</dbReference>
<accession>A0A3M7T848</accession>
<name>A0A3M7T848_BRAPC</name>
<dbReference type="EMBL" id="REGN01000165">
    <property type="protein sequence ID" value="RNA44000.1"/>
    <property type="molecule type" value="Genomic_DNA"/>
</dbReference>
<sequence length="92" mass="10754">MGHSNLEFENFEIIKRKETTRIFNTLNIILNQKVFIDSINYSDSRDKSLAFNRQKKSIIALESSSVNSSKEKHEKELLVTLIYQICLFIDLT</sequence>
<comment type="caution">
    <text evidence="1">The sequence shown here is derived from an EMBL/GenBank/DDBJ whole genome shotgun (WGS) entry which is preliminary data.</text>
</comment>
<protein>
    <submittedName>
        <fullName evidence="1">Uncharacterized protein</fullName>
    </submittedName>
</protein>
<reference evidence="1 2" key="1">
    <citation type="journal article" date="2018" name="Sci. Rep.">
        <title>Genomic signatures of local adaptation to the degree of environmental predictability in rotifers.</title>
        <authorList>
            <person name="Franch-Gras L."/>
            <person name="Hahn C."/>
            <person name="Garcia-Roger E.M."/>
            <person name="Carmona M.J."/>
            <person name="Serra M."/>
            <person name="Gomez A."/>
        </authorList>
    </citation>
    <scope>NUCLEOTIDE SEQUENCE [LARGE SCALE GENOMIC DNA]</scope>
    <source>
        <strain evidence="1">HYR1</strain>
    </source>
</reference>
<proteinExistence type="predicted"/>
<evidence type="ECO:0000313" key="2">
    <source>
        <dbReference type="Proteomes" id="UP000276133"/>
    </source>
</evidence>